<evidence type="ECO:0000313" key="1">
    <source>
        <dbReference type="EMBL" id="QQB13005.1"/>
    </source>
</evidence>
<dbReference type="InterPro" id="IPR018561">
    <property type="entry name" value="AosR"/>
</dbReference>
<protein>
    <submittedName>
        <fullName evidence="1">DUF2017 family protein</fullName>
    </submittedName>
</protein>
<reference evidence="1 2" key="1">
    <citation type="submission" date="2020-12" db="EMBL/GenBank/DDBJ databases">
        <title>FDA dAtabase for Regulatory Grade micrObial Sequences (FDA-ARGOS): Supporting development and validation of Infectious Disease Dx tests.</title>
        <authorList>
            <person name="Sproer C."/>
            <person name="Gronow S."/>
            <person name="Severitt S."/>
            <person name="Schroder I."/>
            <person name="Tallon L."/>
            <person name="Sadzewicz L."/>
            <person name="Zhao X."/>
            <person name="Boylan J."/>
            <person name="Ott S."/>
            <person name="Bowen H."/>
            <person name="Vavikolanu K."/>
            <person name="Mehta A."/>
            <person name="Aluvathingal J."/>
            <person name="Nadendla S."/>
            <person name="Lowell S."/>
            <person name="Myers T."/>
            <person name="Yan Y."/>
            <person name="Sichtig H."/>
        </authorList>
    </citation>
    <scope>NUCLEOTIDE SEQUENCE [LARGE SCALE GENOMIC DNA]</scope>
    <source>
        <strain evidence="1 2">FDAARGOS_990</strain>
    </source>
</reference>
<dbReference type="Proteomes" id="UP000595374">
    <property type="component" value="Chromosome"/>
</dbReference>
<dbReference type="EMBL" id="CP065989">
    <property type="protein sequence ID" value="QQB13005.1"/>
    <property type="molecule type" value="Genomic_DNA"/>
</dbReference>
<gene>
    <name evidence="1" type="ORF">I6H47_08955</name>
</gene>
<name>A0A7T3ZWL3_9MICO</name>
<proteinExistence type="predicted"/>
<dbReference type="Pfam" id="PF09438">
    <property type="entry name" value="DUF2017"/>
    <property type="match status" value="1"/>
</dbReference>
<evidence type="ECO:0000313" key="2">
    <source>
        <dbReference type="Proteomes" id="UP000595374"/>
    </source>
</evidence>
<dbReference type="RefSeq" id="WP_198498239.1">
    <property type="nucleotide sequence ID" value="NZ_CP065989.1"/>
</dbReference>
<accession>A0A7T3ZWL3</accession>
<sequence>MAAIDARGDDVVLRLEDNERSLMLTVFTDLAALLTEETEDGDEDSRPDSENWEARLGLIERPRPDDPALLRLFPDVDPLDEERSAEFRRLTEFDLAQAKAHNVRIILMGLRRGAAITLTRDEVLAWMKGLNDLRLVLAVRLGIDTEEAQEETYARRGDLDESEELTLTLYDFLTWIQDRLTTTLLAEMQGDDDA</sequence>
<dbReference type="AlphaFoldDB" id="A0A7T3ZWL3"/>
<organism evidence="1 2">
    <name type="scientific">Brevibacterium casei</name>
    <dbReference type="NCBI Taxonomy" id="33889"/>
    <lineage>
        <taxon>Bacteria</taxon>
        <taxon>Bacillati</taxon>
        <taxon>Actinomycetota</taxon>
        <taxon>Actinomycetes</taxon>
        <taxon>Micrococcales</taxon>
        <taxon>Brevibacteriaceae</taxon>
        <taxon>Brevibacterium</taxon>
    </lineage>
</organism>